<comment type="caution">
    <text evidence="1">The sequence shown here is derived from an EMBL/GenBank/DDBJ whole genome shotgun (WGS) entry which is preliminary data.</text>
</comment>
<reference evidence="1" key="1">
    <citation type="journal article" date="2014" name="Genome Announc.">
        <title>Draft Genome Sequences of Marine Flavobacterium Algibacter lectus Strains SS8 and NR4.</title>
        <authorList>
            <person name="Takatani N."/>
            <person name="Nakanishi M."/>
            <person name="Meirelles P."/>
            <person name="Mino S."/>
            <person name="Suda W."/>
            <person name="Oshima K."/>
            <person name="Hattori M."/>
            <person name="Ohkuma M."/>
            <person name="Hosokawa M."/>
            <person name="Miyashita K."/>
            <person name="Thompson F.L."/>
            <person name="Niwa A."/>
            <person name="Sawabe T."/>
            <person name="Sawabe T."/>
        </authorList>
    </citation>
    <scope>NUCLEOTIDE SEQUENCE [LARGE SCALE GENOMIC DNA]</scope>
    <source>
        <strain evidence="1">JCM 19274</strain>
    </source>
</reference>
<dbReference type="EMBL" id="BBNU01000010">
    <property type="protein sequence ID" value="GAL80500.1"/>
    <property type="molecule type" value="Genomic_DNA"/>
</dbReference>
<dbReference type="RefSeq" id="WP_227806013.1">
    <property type="nucleotide sequence ID" value="NZ_BBNU01000010.1"/>
</dbReference>
<dbReference type="Proteomes" id="UP000029643">
    <property type="component" value="Unassembled WGS sequence"/>
</dbReference>
<proteinExistence type="predicted"/>
<dbReference type="AlphaFoldDB" id="A0A090WTU1"/>
<protein>
    <submittedName>
        <fullName evidence="1">Peptidase</fullName>
    </submittedName>
</protein>
<gene>
    <name evidence="1" type="ORF">JCM19274_790</name>
</gene>
<evidence type="ECO:0000313" key="2">
    <source>
        <dbReference type="Proteomes" id="UP000029643"/>
    </source>
</evidence>
<accession>A0A090WTU1</accession>
<evidence type="ECO:0000313" key="1">
    <source>
        <dbReference type="EMBL" id="GAL80500.1"/>
    </source>
</evidence>
<dbReference type="Gene3D" id="3.90.226.10">
    <property type="entry name" value="2-enoyl-CoA Hydratase, Chain A, domain 1"/>
    <property type="match status" value="1"/>
</dbReference>
<name>A0A090WTU1_9FLAO</name>
<sequence length="80" mass="8899">MVEETGGAYNGCVAGLYKIYQLPETKLKIRMGLMQIEAPFKQNPDGFGIKPNVEITPTISDRLSGKDPELEWILSDISKN</sequence>
<organism evidence="1 2">
    <name type="scientific">Algibacter lectus</name>
    <dbReference type="NCBI Taxonomy" id="221126"/>
    <lineage>
        <taxon>Bacteria</taxon>
        <taxon>Pseudomonadati</taxon>
        <taxon>Bacteroidota</taxon>
        <taxon>Flavobacteriia</taxon>
        <taxon>Flavobacteriales</taxon>
        <taxon>Flavobacteriaceae</taxon>
        <taxon>Algibacter</taxon>
    </lineage>
</organism>